<dbReference type="PANTHER" id="PTHR47178">
    <property type="entry name" value="MONOOXYGENASE, FAD-BINDING"/>
    <property type="match status" value="1"/>
</dbReference>
<keyword evidence="4" id="KW-0503">Monooxygenase</keyword>
<dbReference type="Pfam" id="PF01494">
    <property type="entry name" value="FAD_binding_3"/>
    <property type="match status" value="1"/>
</dbReference>
<dbReference type="PANTHER" id="PTHR47178:SF5">
    <property type="entry name" value="FAD-BINDING DOMAIN-CONTAINING PROTEIN"/>
    <property type="match status" value="1"/>
</dbReference>
<comment type="caution">
    <text evidence="7">The sequence shown here is derived from an EMBL/GenBank/DDBJ whole genome shotgun (WGS) entry which is preliminary data.</text>
</comment>
<gene>
    <name evidence="7" type="ORF">FMOSSE_LOCUS16470</name>
</gene>
<dbReference type="GO" id="GO:0071949">
    <property type="term" value="F:FAD binding"/>
    <property type="evidence" value="ECO:0007669"/>
    <property type="project" value="InterPro"/>
</dbReference>
<evidence type="ECO:0000256" key="1">
    <source>
        <dbReference type="ARBA" id="ARBA00022630"/>
    </source>
</evidence>
<keyword evidence="8" id="KW-1185">Reference proteome</keyword>
<dbReference type="EMBL" id="CAJVPP010023498">
    <property type="protein sequence ID" value="CAG8747502.1"/>
    <property type="molecule type" value="Genomic_DNA"/>
</dbReference>
<feature type="non-terminal residue" evidence="7">
    <location>
        <position position="70"/>
    </location>
</feature>
<evidence type="ECO:0000256" key="5">
    <source>
        <dbReference type="SAM" id="MobiDB-lite"/>
    </source>
</evidence>
<name>A0A9N9IS56_FUNMO</name>
<proteinExistence type="predicted"/>
<keyword evidence="1" id="KW-0285">Flavoprotein</keyword>
<keyword evidence="2" id="KW-0274">FAD</keyword>
<evidence type="ECO:0000313" key="8">
    <source>
        <dbReference type="Proteomes" id="UP000789375"/>
    </source>
</evidence>
<feature type="non-terminal residue" evidence="7">
    <location>
        <position position="1"/>
    </location>
</feature>
<organism evidence="7 8">
    <name type="scientific">Funneliformis mosseae</name>
    <name type="common">Endomycorrhizal fungus</name>
    <name type="synonym">Glomus mosseae</name>
    <dbReference type="NCBI Taxonomy" id="27381"/>
    <lineage>
        <taxon>Eukaryota</taxon>
        <taxon>Fungi</taxon>
        <taxon>Fungi incertae sedis</taxon>
        <taxon>Mucoromycota</taxon>
        <taxon>Glomeromycotina</taxon>
        <taxon>Glomeromycetes</taxon>
        <taxon>Glomerales</taxon>
        <taxon>Glomeraceae</taxon>
        <taxon>Funneliformis</taxon>
    </lineage>
</organism>
<keyword evidence="3" id="KW-0560">Oxidoreductase</keyword>
<dbReference type="GO" id="GO:0004497">
    <property type="term" value="F:monooxygenase activity"/>
    <property type="evidence" value="ECO:0007669"/>
    <property type="project" value="UniProtKB-KW"/>
</dbReference>
<dbReference type="SUPFAM" id="SSF51905">
    <property type="entry name" value="FAD/NAD(P)-binding domain"/>
    <property type="match status" value="1"/>
</dbReference>
<dbReference type="Proteomes" id="UP000789375">
    <property type="component" value="Unassembled WGS sequence"/>
</dbReference>
<dbReference type="InterPro" id="IPR002938">
    <property type="entry name" value="FAD-bd"/>
</dbReference>
<evidence type="ECO:0000256" key="4">
    <source>
        <dbReference type="ARBA" id="ARBA00023033"/>
    </source>
</evidence>
<feature type="region of interest" description="Disordered" evidence="5">
    <location>
        <begin position="48"/>
        <end position="70"/>
    </location>
</feature>
<reference evidence="7" key="1">
    <citation type="submission" date="2021-06" db="EMBL/GenBank/DDBJ databases">
        <authorList>
            <person name="Kallberg Y."/>
            <person name="Tangrot J."/>
            <person name="Rosling A."/>
        </authorList>
    </citation>
    <scope>NUCLEOTIDE SEQUENCE</scope>
    <source>
        <strain evidence="7">87-6 pot B 2015</strain>
    </source>
</reference>
<accession>A0A9N9IS56</accession>
<evidence type="ECO:0000259" key="6">
    <source>
        <dbReference type="Pfam" id="PF01494"/>
    </source>
</evidence>
<evidence type="ECO:0000256" key="3">
    <source>
        <dbReference type="ARBA" id="ARBA00023002"/>
    </source>
</evidence>
<evidence type="ECO:0000256" key="2">
    <source>
        <dbReference type="ARBA" id="ARBA00022827"/>
    </source>
</evidence>
<protein>
    <submittedName>
        <fullName evidence="7">15849_t:CDS:1</fullName>
    </submittedName>
</protein>
<sequence length="70" mass="7578">DAAHAMNPIFGLGTNNAFQDADTLSQALLNGSSEDLIPCIQKYENEMRKRSSADVLKSRKAALRQSTPIG</sequence>
<feature type="domain" description="FAD-binding" evidence="6">
    <location>
        <begin position="1"/>
        <end position="49"/>
    </location>
</feature>
<dbReference type="AlphaFoldDB" id="A0A9N9IS56"/>
<dbReference type="Gene3D" id="3.50.50.60">
    <property type="entry name" value="FAD/NAD(P)-binding domain"/>
    <property type="match status" value="1"/>
</dbReference>
<evidence type="ECO:0000313" key="7">
    <source>
        <dbReference type="EMBL" id="CAG8747502.1"/>
    </source>
</evidence>
<dbReference type="InterPro" id="IPR036188">
    <property type="entry name" value="FAD/NAD-bd_sf"/>
</dbReference>